<evidence type="ECO:0000256" key="3">
    <source>
        <dbReference type="ARBA" id="ARBA00022827"/>
    </source>
</evidence>
<evidence type="ECO:0000259" key="6">
    <source>
        <dbReference type="PROSITE" id="PS51384"/>
    </source>
</evidence>
<dbReference type="InterPro" id="IPR001433">
    <property type="entry name" value="OxRdtase_FAD/NAD-bd"/>
</dbReference>
<dbReference type="InterPro" id="IPR017938">
    <property type="entry name" value="Riboflavin_synthase-like_b-brl"/>
</dbReference>
<sequence length="367" mass="40315">MIASTLIAVLVVSLIAGALAAVLVVAEYYLANYGPCKITVNDEKELTVEGGKDLLALLTAQKLFIPSACGGRATCGLCKVKVLEGAGPLLPTEEPYLDKAERESNVRLACQVKVRSDLKIEIPKELFAIQEYTCRCAKIIDLTHDMKLFRLELTDPAAIDYIPGQYVQLRTPPYGKSRKEVYRAYSIASDPAEKGIVELIIRLVPGGICTTYCFEHLEEGDQMRFNGPYGDFQLSESQAPMVFIAGGSGMAPIKNMLHHMKNIASPRKALYYFGANAVKELCLTDLMRQFESELADFRFVPVVASTQDNPEWDGETGLVTEAVRRGLADASQHEAYLCGSPGMIDACVKVLMDLGMPETSIFYDKFA</sequence>
<dbReference type="SUPFAM" id="SSF54292">
    <property type="entry name" value="2Fe-2S ferredoxin-like"/>
    <property type="match status" value="1"/>
</dbReference>
<dbReference type="AlphaFoldDB" id="A0AAW6U222"/>
<dbReference type="PANTHER" id="PTHR43644">
    <property type="entry name" value="NA(+)-TRANSLOCATING NADH-QUINONE REDUCTASE SUBUNIT"/>
    <property type="match status" value="1"/>
</dbReference>
<evidence type="ECO:0000256" key="2">
    <source>
        <dbReference type="ARBA" id="ARBA00022630"/>
    </source>
</evidence>
<name>A0AAW6U222_9BACT</name>
<dbReference type="EMBL" id="JASCXX010000026">
    <property type="protein sequence ID" value="MDI6450940.1"/>
    <property type="molecule type" value="Genomic_DNA"/>
</dbReference>
<dbReference type="InterPro" id="IPR001041">
    <property type="entry name" value="2Fe-2S_ferredoxin-type"/>
</dbReference>
<dbReference type="PROSITE" id="PS51085">
    <property type="entry name" value="2FE2S_FER_2"/>
    <property type="match status" value="1"/>
</dbReference>
<dbReference type="Pfam" id="PF00970">
    <property type="entry name" value="FAD_binding_6"/>
    <property type="match status" value="1"/>
</dbReference>
<dbReference type="SUPFAM" id="SSF52343">
    <property type="entry name" value="Ferredoxin reductase-like, C-terminal NADP-linked domain"/>
    <property type="match status" value="1"/>
</dbReference>
<reference evidence="7" key="1">
    <citation type="submission" date="2023-05" db="EMBL/GenBank/DDBJ databases">
        <title>Anaerotaeda fermentans gen. nov., sp. nov., a novel anaerobic planctomycete of the new family within the order Sedimentisphaerales isolated from Taman Peninsula, Russia.</title>
        <authorList>
            <person name="Khomyakova M.A."/>
            <person name="Merkel A.Y."/>
            <person name="Slobodkin A.I."/>
        </authorList>
    </citation>
    <scope>NUCLEOTIDE SEQUENCE</scope>
    <source>
        <strain evidence="7">M17dextr</strain>
    </source>
</reference>
<dbReference type="Pfam" id="PF00111">
    <property type="entry name" value="Fer2"/>
    <property type="match status" value="1"/>
</dbReference>
<gene>
    <name evidence="7" type="ORF">QJ522_17905</name>
</gene>
<keyword evidence="3" id="KW-0274">FAD</keyword>
<feature type="domain" description="2Fe-2S ferredoxin-type" evidence="5">
    <location>
        <begin position="36"/>
        <end position="126"/>
    </location>
</feature>
<dbReference type="InterPro" id="IPR036010">
    <property type="entry name" value="2Fe-2S_ferredoxin-like_sf"/>
</dbReference>
<keyword evidence="4" id="KW-0408">Iron</keyword>
<evidence type="ECO:0000256" key="4">
    <source>
        <dbReference type="ARBA" id="ARBA00023004"/>
    </source>
</evidence>
<dbReference type="InterPro" id="IPR008333">
    <property type="entry name" value="Cbr1-like_FAD-bd_dom"/>
</dbReference>
<dbReference type="InterPro" id="IPR039261">
    <property type="entry name" value="FNR_nucleotide-bd"/>
</dbReference>
<dbReference type="InterPro" id="IPR012675">
    <property type="entry name" value="Beta-grasp_dom_sf"/>
</dbReference>
<dbReference type="PROSITE" id="PS51384">
    <property type="entry name" value="FAD_FR"/>
    <property type="match status" value="1"/>
</dbReference>
<feature type="domain" description="FAD-binding FR-type" evidence="6">
    <location>
        <begin position="129"/>
        <end position="235"/>
    </location>
</feature>
<organism evidence="7 8">
    <name type="scientific">Anaerobaca lacustris</name>
    <dbReference type="NCBI Taxonomy" id="3044600"/>
    <lineage>
        <taxon>Bacteria</taxon>
        <taxon>Pseudomonadati</taxon>
        <taxon>Planctomycetota</taxon>
        <taxon>Phycisphaerae</taxon>
        <taxon>Sedimentisphaerales</taxon>
        <taxon>Anaerobacaceae</taxon>
        <taxon>Anaerobaca</taxon>
    </lineage>
</organism>
<proteinExistence type="predicted"/>
<evidence type="ECO:0000256" key="1">
    <source>
        <dbReference type="ARBA" id="ARBA00022448"/>
    </source>
</evidence>
<protein>
    <submittedName>
        <fullName evidence="7">2Fe-2S iron-sulfur cluster binding domain-containing protein</fullName>
    </submittedName>
</protein>
<dbReference type="PRINTS" id="PR00410">
    <property type="entry name" value="PHEHYDRXLASE"/>
</dbReference>
<dbReference type="Pfam" id="PF00175">
    <property type="entry name" value="NAD_binding_1"/>
    <property type="match status" value="1"/>
</dbReference>
<evidence type="ECO:0000313" key="8">
    <source>
        <dbReference type="Proteomes" id="UP001431776"/>
    </source>
</evidence>
<dbReference type="RefSeq" id="WP_349246347.1">
    <property type="nucleotide sequence ID" value="NZ_JASCXX010000026.1"/>
</dbReference>
<evidence type="ECO:0000259" key="5">
    <source>
        <dbReference type="PROSITE" id="PS51085"/>
    </source>
</evidence>
<dbReference type="InterPro" id="IPR017927">
    <property type="entry name" value="FAD-bd_FR_type"/>
</dbReference>
<keyword evidence="8" id="KW-1185">Reference proteome</keyword>
<dbReference type="Gene3D" id="3.40.50.80">
    <property type="entry name" value="Nucleotide-binding domain of ferredoxin-NADP reductase (FNR) module"/>
    <property type="match status" value="1"/>
</dbReference>
<dbReference type="PANTHER" id="PTHR43644:SF1">
    <property type="entry name" value="NAD(P)H-FLAVIN REDUCTASE"/>
    <property type="match status" value="1"/>
</dbReference>
<dbReference type="GO" id="GO:0016491">
    <property type="term" value="F:oxidoreductase activity"/>
    <property type="evidence" value="ECO:0007669"/>
    <property type="project" value="InterPro"/>
</dbReference>
<comment type="caution">
    <text evidence="7">The sequence shown here is derived from an EMBL/GenBank/DDBJ whole genome shotgun (WGS) entry which is preliminary data.</text>
</comment>
<dbReference type="Proteomes" id="UP001431776">
    <property type="component" value="Unassembled WGS sequence"/>
</dbReference>
<dbReference type="SUPFAM" id="SSF63380">
    <property type="entry name" value="Riboflavin synthase domain-like"/>
    <property type="match status" value="1"/>
</dbReference>
<dbReference type="Gene3D" id="3.10.20.30">
    <property type="match status" value="1"/>
</dbReference>
<keyword evidence="2" id="KW-0285">Flavoprotein</keyword>
<accession>A0AAW6U222</accession>
<dbReference type="GO" id="GO:0051536">
    <property type="term" value="F:iron-sulfur cluster binding"/>
    <property type="evidence" value="ECO:0007669"/>
    <property type="project" value="InterPro"/>
</dbReference>
<dbReference type="Gene3D" id="2.40.30.10">
    <property type="entry name" value="Translation factors"/>
    <property type="match status" value="1"/>
</dbReference>
<evidence type="ECO:0000313" key="7">
    <source>
        <dbReference type="EMBL" id="MDI6450940.1"/>
    </source>
</evidence>
<keyword evidence="1" id="KW-0813">Transport</keyword>
<dbReference type="CDD" id="cd00207">
    <property type="entry name" value="fer2"/>
    <property type="match status" value="1"/>
</dbReference>